<dbReference type="InterPro" id="IPR016102">
    <property type="entry name" value="Succinyl-CoA_synth-like"/>
</dbReference>
<dbReference type="InterPro" id="IPR013815">
    <property type="entry name" value="ATP_grasp_subdomain_1"/>
</dbReference>
<evidence type="ECO:0000259" key="1">
    <source>
        <dbReference type="PROSITE" id="PS51186"/>
    </source>
</evidence>
<dbReference type="Gene3D" id="3.40.630.30">
    <property type="match status" value="1"/>
</dbReference>
<dbReference type="AlphaFoldDB" id="A0A5M3X1S3"/>
<name>A0A5M3X1S3_9ACTN</name>
<dbReference type="InterPro" id="IPR003781">
    <property type="entry name" value="CoA-bd"/>
</dbReference>
<dbReference type="SUPFAM" id="SSF55729">
    <property type="entry name" value="Acyl-CoA N-acyltransferases (Nat)"/>
    <property type="match status" value="1"/>
</dbReference>
<dbReference type="InterPro" id="IPR016181">
    <property type="entry name" value="Acyl_CoA_acyltransferase"/>
</dbReference>
<keyword evidence="2" id="KW-0808">Transferase</keyword>
<dbReference type="Proteomes" id="UP000331127">
    <property type="component" value="Unassembled WGS sequence"/>
</dbReference>
<dbReference type="SUPFAM" id="SSF51735">
    <property type="entry name" value="NAD(P)-binding Rossmann-fold domains"/>
    <property type="match status" value="1"/>
</dbReference>
<dbReference type="GO" id="GO:0016747">
    <property type="term" value="F:acyltransferase activity, transferring groups other than amino-acyl groups"/>
    <property type="evidence" value="ECO:0007669"/>
    <property type="project" value="InterPro"/>
</dbReference>
<dbReference type="Gene3D" id="3.40.50.720">
    <property type="entry name" value="NAD(P)-binding Rossmann-like Domain"/>
    <property type="match status" value="1"/>
</dbReference>
<dbReference type="GO" id="GO:0005524">
    <property type="term" value="F:ATP binding"/>
    <property type="evidence" value="ECO:0007669"/>
    <property type="project" value="InterPro"/>
</dbReference>
<dbReference type="Gene3D" id="3.30.470.20">
    <property type="entry name" value="ATP-grasp fold, B domain"/>
    <property type="match status" value="1"/>
</dbReference>
<evidence type="ECO:0000313" key="2">
    <source>
        <dbReference type="EMBL" id="GES12258.1"/>
    </source>
</evidence>
<keyword evidence="3" id="KW-1185">Reference proteome</keyword>
<comment type="caution">
    <text evidence="2">The sequence shown here is derived from an EMBL/GenBank/DDBJ whole genome shotgun (WGS) entry which is preliminary data.</text>
</comment>
<dbReference type="Gene3D" id="3.30.1490.20">
    <property type="entry name" value="ATP-grasp fold, A domain"/>
    <property type="match status" value="1"/>
</dbReference>
<dbReference type="Pfam" id="PF13607">
    <property type="entry name" value="Succ_CoA_lig"/>
    <property type="match status" value="1"/>
</dbReference>
<dbReference type="PANTHER" id="PTHR42793">
    <property type="entry name" value="COA BINDING DOMAIN CONTAINING PROTEIN"/>
    <property type="match status" value="1"/>
</dbReference>
<organism evidence="2 3">
    <name type="scientific">Acrocarpospora macrocephala</name>
    <dbReference type="NCBI Taxonomy" id="150177"/>
    <lineage>
        <taxon>Bacteria</taxon>
        <taxon>Bacillati</taxon>
        <taxon>Actinomycetota</taxon>
        <taxon>Actinomycetes</taxon>
        <taxon>Streptosporangiales</taxon>
        <taxon>Streptosporangiaceae</taxon>
        <taxon>Acrocarpospora</taxon>
    </lineage>
</organism>
<dbReference type="PROSITE" id="PS51186">
    <property type="entry name" value="GNAT"/>
    <property type="match status" value="1"/>
</dbReference>
<dbReference type="CDD" id="cd04301">
    <property type="entry name" value="NAT_SF"/>
    <property type="match status" value="1"/>
</dbReference>
<dbReference type="InterPro" id="IPR036291">
    <property type="entry name" value="NAD(P)-bd_dom_sf"/>
</dbReference>
<dbReference type="SUPFAM" id="SSF56059">
    <property type="entry name" value="Glutathione synthetase ATP-binding domain-like"/>
    <property type="match status" value="1"/>
</dbReference>
<gene>
    <name evidence="2" type="ORF">Amac_058550</name>
</gene>
<dbReference type="Gene3D" id="3.40.50.261">
    <property type="entry name" value="Succinyl-CoA synthetase domains"/>
    <property type="match status" value="2"/>
</dbReference>
<dbReference type="Pfam" id="PF13380">
    <property type="entry name" value="CoA_binding_2"/>
    <property type="match status" value="1"/>
</dbReference>
<dbReference type="PANTHER" id="PTHR42793:SF1">
    <property type="entry name" value="PEPTIDYL-LYSINE N-ACETYLTRANSFERASE PATZ"/>
    <property type="match status" value="1"/>
</dbReference>
<feature type="domain" description="N-acetyltransferase" evidence="1">
    <location>
        <begin position="15"/>
        <end position="167"/>
    </location>
</feature>
<dbReference type="SUPFAM" id="SSF52210">
    <property type="entry name" value="Succinyl-CoA synthetase domains"/>
    <property type="match status" value="2"/>
</dbReference>
<protein>
    <submittedName>
        <fullName evidence="2">GNAT family N-acetyltransferase</fullName>
    </submittedName>
</protein>
<dbReference type="EMBL" id="BLAE01000035">
    <property type="protein sequence ID" value="GES12258.1"/>
    <property type="molecule type" value="Genomic_DNA"/>
</dbReference>
<dbReference type="OrthoDB" id="190266at2"/>
<accession>A0A5M3X1S3</accession>
<dbReference type="RefSeq" id="WP_155357575.1">
    <property type="nucleotide sequence ID" value="NZ_BAAAHL010000012.1"/>
</dbReference>
<dbReference type="Pfam" id="PF13302">
    <property type="entry name" value="Acetyltransf_3"/>
    <property type="match status" value="1"/>
</dbReference>
<reference evidence="2 3" key="1">
    <citation type="submission" date="2019-10" db="EMBL/GenBank/DDBJ databases">
        <title>Whole genome shotgun sequence of Acrocarpospora macrocephala NBRC 16266.</title>
        <authorList>
            <person name="Ichikawa N."/>
            <person name="Kimura A."/>
            <person name="Kitahashi Y."/>
            <person name="Komaki H."/>
            <person name="Oguchi A."/>
        </authorList>
    </citation>
    <scope>NUCLEOTIDE SEQUENCE [LARGE SCALE GENOMIC DNA]</scope>
    <source>
        <strain evidence="2 3">NBRC 16266</strain>
    </source>
</reference>
<proteinExistence type="predicted"/>
<dbReference type="InterPro" id="IPR000182">
    <property type="entry name" value="GNAT_dom"/>
</dbReference>
<dbReference type="Pfam" id="PF13549">
    <property type="entry name" value="ATP-grasp_5"/>
    <property type="match status" value="1"/>
</dbReference>
<evidence type="ECO:0000313" key="3">
    <source>
        <dbReference type="Proteomes" id="UP000331127"/>
    </source>
</evidence>
<dbReference type="InterPro" id="IPR032875">
    <property type="entry name" value="Succ_CoA_lig_flav_dom"/>
</dbReference>
<dbReference type="SMART" id="SM00881">
    <property type="entry name" value="CoA_binding"/>
    <property type="match status" value="1"/>
</dbReference>
<sequence>MSEECDVLLRNGDIAHVRPLAPGDLAQLHELVDRTSERSAYLRFFTGGRSSAHAYMDLLTRGTYQGHALIAIMHGRLTGVGEYIPTTKRAVADMAILLDDRVQGQGLGTILLEHLADHAARHGIRELVGEVLAENSAMLRVLRDIGLEVDFHFDNTTVDVRIKLDRTPELLASIEAREHQAERASLARILAPASVAVIGASRDPARIGHKVLRNLLDGGFRGDLYPVNPKAAEVAGVRAYPAVPGPVDLAVIAVPAPAVLDVARDCAAAGVNGLVVLSAGFAENSGRDAERELLAICRAAGIRLIGPNCLGIVNTSARLNASFLPLAPATGRIALMSQSGAVGATLMARLAVSSFVSVGNKADVSGNDLLEFWEDDDATDVIALYLESFGNPRKFARIAARVGRRKPVLLVKSGRSGSGDRAVRSHTAAAATPDIAVDALVRAAGVIRVDSIRDLIDTARLMAAQPLPEGRRVAIVGNSGGPEAMAADACERNGLIVPELPASPALAARVPATAALANPIDLTADATAEQIGLAIEGALAEPGIDAVLVIYTPPFGSGVDATRKAIAEATRAASKTVVACVMGYDGMIDDRVPSYAFPEQAVQALARAGAYAQWRRAPEDPPAVTPWADDRCAREIVRSELAIRPDGGWLDPVTTDRLLRCFGVATVESITVDGSETAAEASALLGLPVVLKATGPVHKSDVGGVRTGLNTPAEVQQAYRDMAAQVGPTMTGAVVQHMVPDGVEIILGGVNYPAFGPLVMVGMGGVTADLLADRSFRVPPLTPATAAEMIADLRCSPLLYGYRNRPRANTTALTDQIVRVGRLLDALPEVAELDLNPVIVTPRAAITVDARIRLAPADPPPSPFARRLR</sequence>